<evidence type="ECO:0000256" key="8">
    <source>
        <dbReference type="ARBA" id="ARBA00023002"/>
    </source>
</evidence>
<dbReference type="HAMAP" id="MF_03178">
    <property type="entry name" value="NDOR1"/>
    <property type="match status" value="1"/>
</dbReference>
<dbReference type="FunFam" id="1.20.990.10:FF:000013">
    <property type="entry name" value="NADPH-dependent diflavin oxidoreductase 1"/>
    <property type="match status" value="1"/>
</dbReference>
<evidence type="ECO:0000256" key="7">
    <source>
        <dbReference type="ARBA" id="ARBA00022857"/>
    </source>
</evidence>
<dbReference type="Gene3D" id="1.20.990.10">
    <property type="entry name" value="NADPH-cytochrome p450 Reductase, Chain A, domain 3"/>
    <property type="match status" value="1"/>
</dbReference>
<feature type="binding site" evidence="10">
    <location>
        <position position="363"/>
    </location>
    <ligand>
        <name>FAD</name>
        <dbReference type="ChEBI" id="CHEBI:57692"/>
    </ligand>
</feature>
<comment type="catalytic activity">
    <reaction evidence="9">
        <text>2 oxidized [cytochrome P450] + NADPH = 2 reduced [cytochrome P450] + NADP(+) + H(+)</text>
        <dbReference type="Rhea" id="RHEA:24040"/>
        <dbReference type="Rhea" id="RHEA-COMP:14627"/>
        <dbReference type="Rhea" id="RHEA-COMP:14628"/>
        <dbReference type="ChEBI" id="CHEBI:15378"/>
        <dbReference type="ChEBI" id="CHEBI:55376"/>
        <dbReference type="ChEBI" id="CHEBI:57783"/>
        <dbReference type="ChEBI" id="CHEBI:58349"/>
        <dbReference type="ChEBI" id="CHEBI:60344"/>
        <dbReference type="EC" id="1.6.2.4"/>
    </reaction>
</comment>
<dbReference type="GO" id="GO:0050661">
    <property type="term" value="F:NADP binding"/>
    <property type="evidence" value="ECO:0007669"/>
    <property type="project" value="UniProtKB-UniRule"/>
</dbReference>
<comment type="cofactor">
    <cofactor evidence="1 10">
        <name>FMN</name>
        <dbReference type="ChEBI" id="CHEBI:58210"/>
    </cofactor>
</comment>
<dbReference type="Gene3D" id="3.40.50.80">
    <property type="entry name" value="Nucleotide-binding domain of ferredoxin-NADP reductase (FNR) module"/>
    <property type="match status" value="1"/>
</dbReference>
<feature type="domain" description="Flavodoxin-like" evidence="11">
    <location>
        <begin position="10"/>
        <end position="154"/>
    </location>
</feature>
<dbReference type="EC" id="1.18.1.-" evidence="10"/>
<comment type="similarity">
    <text evidence="10">Belongs to the NADPH-dependent diflavin oxidoreductase NDOR1 family.</text>
</comment>
<feature type="domain" description="FAD-binding FR-type" evidence="12">
    <location>
        <begin position="212"/>
        <end position="457"/>
    </location>
</feature>
<feature type="binding site" evidence="10">
    <location>
        <begin position="63"/>
        <end position="66"/>
    </location>
    <ligand>
        <name>FMN</name>
        <dbReference type="ChEBI" id="CHEBI:58210"/>
    </ligand>
</feature>
<evidence type="ECO:0000313" key="14">
    <source>
        <dbReference type="Proteomes" id="UP001309876"/>
    </source>
</evidence>
<feature type="binding site" evidence="10">
    <location>
        <begin position="537"/>
        <end position="541"/>
    </location>
    <ligand>
        <name>NADP(+)</name>
        <dbReference type="ChEBI" id="CHEBI:58349"/>
    </ligand>
</feature>
<dbReference type="InterPro" id="IPR001094">
    <property type="entry name" value="Flavdoxin-like"/>
</dbReference>
<feature type="binding site" evidence="10">
    <location>
        <begin position="393"/>
        <end position="396"/>
    </location>
    <ligand>
        <name>FAD</name>
        <dbReference type="ChEBI" id="CHEBI:57692"/>
    </ligand>
</feature>
<dbReference type="PROSITE" id="PS50902">
    <property type="entry name" value="FLAVODOXIN_LIKE"/>
    <property type="match status" value="1"/>
</dbReference>
<dbReference type="PROSITE" id="PS51384">
    <property type="entry name" value="FAD_FR"/>
    <property type="match status" value="1"/>
</dbReference>
<evidence type="ECO:0000256" key="3">
    <source>
        <dbReference type="ARBA" id="ARBA00022490"/>
    </source>
</evidence>
<keyword evidence="10" id="KW-0496">Mitochondrion</keyword>
<dbReference type="Pfam" id="PF00258">
    <property type="entry name" value="Flavodoxin_1"/>
    <property type="match status" value="1"/>
</dbReference>
<dbReference type="GO" id="GO:0003958">
    <property type="term" value="F:NADPH-hemoprotein reductase activity"/>
    <property type="evidence" value="ECO:0007669"/>
    <property type="project" value="UniProtKB-EC"/>
</dbReference>
<dbReference type="InterPro" id="IPR003097">
    <property type="entry name" value="CysJ-like_FAD-binding"/>
</dbReference>
<dbReference type="InterPro" id="IPR017927">
    <property type="entry name" value="FAD-bd_FR_type"/>
</dbReference>
<reference evidence="13 14" key="1">
    <citation type="submission" date="2023-08" db="EMBL/GenBank/DDBJ databases">
        <title>Black Yeasts Isolated from many extreme environments.</title>
        <authorList>
            <person name="Coleine C."/>
            <person name="Stajich J.E."/>
            <person name="Selbmann L."/>
        </authorList>
    </citation>
    <scope>NUCLEOTIDE SEQUENCE [LARGE SCALE GENOMIC DNA]</scope>
    <source>
        <strain evidence="13 14">CCFEE 5910</strain>
    </source>
</reference>
<keyword evidence="14" id="KW-1185">Reference proteome</keyword>
<feature type="binding site" evidence="10">
    <location>
        <position position="609"/>
    </location>
    <ligand>
        <name>FAD</name>
        <dbReference type="ChEBI" id="CHEBI:57692"/>
    </ligand>
</feature>
<dbReference type="PANTHER" id="PTHR19384:SF10">
    <property type="entry name" value="NADPH-DEPENDENT DIFLAVIN OXIDOREDUCTASE 1"/>
    <property type="match status" value="1"/>
</dbReference>
<evidence type="ECO:0000256" key="2">
    <source>
        <dbReference type="ARBA" id="ARBA00001974"/>
    </source>
</evidence>
<keyword evidence="5 10" id="KW-0288">FMN</keyword>
<evidence type="ECO:0000259" key="12">
    <source>
        <dbReference type="PROSITE" id="PS51384"/>
    </source>
</evidence>
<dbReference type="InterPro" id="IPR017938">
    <property type="entry name" value="Riboflavin_synthase-like_b-brl"/>
</dbReference>
<feature type="binding site" evidence="10">
    <location>
        <begin position="531"/>
        <end position="532"/>
    </location>
    <ligand>
        <name>NADP(+)</name>
        <dbReference type="ChEBI" id="CHEBI:58349"/>
    </ligand>
</feature>
<comment type="similarity">
    <text evidence="10">In the N-terminal section; belongs to the flavodoxin family.</text>
</comment>
<dbReference type="GO" id="GO:0005829">
    <property type="term" value="C:cytosol"/>
    <property type="evidence" value="ECO:0007669"/>
    <property type="project" value="TreeGrafter"/>
</dbReference>
<evidence type="ECO:0000259" key="11">
    <source>
        <dbReference type="PROSITE" id="PS50902"/>
    </source>
</evidence>
<dbReference type="InterPro" id="IPR029039">
    <property type="entry name" value="Flavoprotein-like_sf"/>
</dbReference>
<evidence type="ECO:0000256" key="9">
    <source>
        <dbReference type="ARBA" id="ARBA00049342"/>
    </source>
</evidence>
<dbReference type="GO" id="GO:0010181">
    <property type="term" value="F:FMN binding"/>
    <property type="evidence" value="ECO:0007669"/>
    <property type="project" value="UniProtKB-UniRule"/>
</dbReference>
<dbReference type="PANTHER" id="PTHR19384">
    <property type="entry name" value="NITRIC OXIDE SYNTHASE-RELATED"/>
    <property type="match status" value="1"/>
</dbReference>
<evidence type="ECO:0000313" key="13">
    <source>
        <dbReference type="EMBL" id="KAK5090805.1"/>
    </source>
</evidence>
<dbReference type="GO" id="GO:0160246">
    <property type="term" value="F:NADPH-iron-sulfur [2Fe-2S] protein oxidoreductase activity"/>
    <property type="evidence" value="ECO:0007669"/>
    <property type="project" value="InterPro"/>
</dbReference>
<evidence type="ECO:0000256" key="4">
    <source>
        <dbReference type="ARBA" id="ARBA00022630"/>
    </source>
</evidence>
<dbReference type="InterPro" id="IPR023173">
    <property type="entry name" value="NADPH_Cyt_P450_Rdtase_alpha"/>
</dbReference>
<dbReference type="Pfam" id="PF00175">
    <property type="entry name" value="NAD_binding_1"/>
    <property type="match status" value="1"/>
</dbReference>
<accession>A0AAN7T713</accession>
<feature type="binding site" evidence="10">
    <location>
        <position position="136"/>
    </location>
    <ligand>
        <name>FMN</name>
        <dbReference type="ChEBI" id="CHEBI:58210"/>
    </ligand>
</feature>
<dbReference type="InterPro" id="IPR001433">
    <property type="entry name" value="OxRdtase_FAD/NAD-bd"/>
</dbReference>
<evidence type="ECO:0000256" key="6">
    <source>
        <dbReference type="ARBA" id="ARBA00022827"/>
    </source>
</evidence>
<comment type="subcellular location">
    <subcellularLocation>
        <location evidence="10">Cytoplasm</location>
    </subcellularLocation>
    <subcellularLocation>
        <location evidence="10">Mitochondrion</location>
    </subcellularLocation>
    <text evidence="10">Relocalizes to mitochondria after H(2)O(2) exposure.</text>
</comment>
<dbReference type="Pfam" id="PF00667">
    <property type="entry name" value="FAD_binding_1"/>
    <property type="match status" value="1"/>
</dbReference>
<name>A0AAN7T713_9EURO</name>
<comment type="cofactor">
    <cofactor evidence="2 10">
        <name>FAD</name>
        <dbReference type="ChEBI" id="CHEBI:57692"/>
    </cofactor>
</comment>
<dbReference type="PRINTS" id="PR00371">
    <property type="entry name" value="FPNCR"/>
</dbReference>
<dbReference type="Proteomes" id="UP001309876">
    <property type="component" value="Unassembled WGS sequence"/>
</dbReference>
<keyword evidence="3 10" id="KW-0963">Cytoplasm</keyword>
<keyword evidence="4 10" id="KW-0285">Flavoprotein</keyword>
<dbReference type="InterPro" id="IPR028879">
    <property type="entry name" value="NDOR1"/>
</dbReference>
<gene>
    <name evidence="10 13" type="primary">TAH18</name>
    <name evidence="13" type="ORF">LTR05_000982</name>
</gene>
<comment type="function">
    <text evidence="10">NADPH-dependent reductase which is a central component of the cytosolic iron-sulfur (Fe-S) protein assembly (CIA) machinery. Transfers electrons from NADPH via its FAD and FMN prosthetic groups to the [2Fe-2S] cluster of DRE2, another key component of the CIA machinery. In turn, this reduced cluster provides electrons for assembly of cytosolic iron-sulfur cluster proteins. Positively controls H(2)O(2)-induced cell death.</text>
</comment>
<dbReference type="PRINTS" id="PR00369">
    <property type="entry name" value="FLAVODOXIN"/>
</dbReference>
<comment type="subunit">
    <text evidence="10">Interacts with DRE2; as part of the cytosolic iron-sulfur (Fe-S) protein assembly (CIA) machinery.</text>
</comment>
<dbReference type="SUPFAM" id="SSF63380">
    <property type="entry name" value="Riboflavin synthase domain-like"/>
    <property type="match status" value="1"/>
</dbReference>
<dbReference type="Gene3D" id="3.40.50.360">
    <property type="match status" value="1"/>
</dbReference>
<comment type="catalytic activity">
    <reaction evidence="10">
        <text>2 oxidized [2Fe-2S]-[protein] + NADPH = 2 reduced [2Fe-2S]-[protein] + NADP(+) + H(+)</text>
        <dbReference type="Rhea" id="RHEA:67716"/>
        <dbReference type="Rhea" id="RHEA-COMP:17327"/>
        <dbReference type="Rhea" id="RHEA-COMP:17328"/>
        <dbReference type="ChEBI" id="CHEBI:15378"/>
        <dbReference type="ChEBI" id="CHEBI:33737"/>
        <dbReference type="ChEBI" id="CHEBI:33738"/>
        <dbReference type="ChEBI" id="CHEBI:57783"/>
        <dbReference type="ChEBI" id="CHEBI:58349"/>
    </reaction>
</comment>
<dbReference type="SUPFAM" id="SSF52343">
    <property type="entry name" value="Ferredoxin reductase-like, C-terminal NADP-linked domain"/>
    <property type="match status" value="1"/>
</dbReference>
<keyword evidence="6 10" id="KW-0274">FAD</keyword>
<protein>
    <recommendedName>
        <fullName evidence="10">NADPH-dependent diflavin oxidoreductase 1</fullName>
        <ecNumber evidence="10">1.18.1.-</ecNumber>
    </recommendedName>
    <alternativeName>
        <fullName evidence="10">NADPH-dependent FMN and FAD-containing oxidoreductase</fullName>
    </alternativeName>
</protein>
<keyword evidence="7 10" id="KW-0521">NADP</keyword>
<dbReference type="Gene3D" id="2.40.30.10">
    <property type="entry name" value="Translation factors"/>
    <property type="match status" value="1"/>
</dbReference>
<sequence>MIQVPAPRSALILYGTETGNSQDIAYELGQCLERIHFATKIRELDGVSIPDLPQYDLLVFAISTTGQGDFPSNARKFWLSLLRKKLPLSILSAVKYGLVGLCDSSYPKFNLAGRKLNKRLQQLGATSLLSPCEADEQGQEGTEGAFLEWLPLFQEQVLLNFPLQAGQTQVPAGHKLPSEWLLAKATTDDQCTSGFRNGEHIVSAKISKHSPELSFPVVLERNERVTPSDHWQDVRLLRLRAMEAINYMPGDVLALRPQNLPEDVNQIISLLDWQDMADTKLKLQSTRSMQGPDDVFDPMLRGLDSVTLRQLLTEYLDIYAVPRRSFFSKIAHFTEDEVQKERALEFTEPQYLDEYFDYATRPRRGILEVLQEFHTVKIPWQEAINTFPLLRPRQFSVASGGHLKADGFCFELLVAIVKYRTVIKRIREGVCTKYLAQLPVGTRLNVVLHTEGRFHNRLADMDRPHLLIGGGTGIAPLRSVILEKSAFVGAQATSLLIFGCRNSHSDYFFSTDWSKLESQEQSSFRVIPAFSRDQDRKIYVQDRILQHAELIREILSAPNSILVVCGSSGAMPKAVRQALKDVLASTTEAAAENYLVQLEKEGRYKQETW</sequence>
<organism evidence="13 14">
    <name type="scientific">Lithohypha guttulata</name>
    <dbReference type="NCBI Taxonomy" id="1690604"/>
    <lineage>
        <taxon>Eukaryota</taxon>
        <taxon>Fungi</taxon>
        <taxon>Dikarya</taxon>
        <taxon>Ascomycota</taxon>
        <taxon>Pezizomycotina</taxon>
        <taxon>Eurotiomycetes</taxon>
        <taxon>Chaetothyriomycetidae</taxon>
        <taxon>Chaetothyriales</taxon>
        <taxon>Trichomeriaceae</taxon>
        <taxon>Lithohypha</taxon>
    </lineage>
</organism>
<dbReference type="GO" id="GO:0016226">
    <property type="term" value="P:iron-sulfur cluster assembly"/>
    <property type="evidence" value="ECO:0007669"/>
    <property type="project" value="UniProtKB-UniRule"/>
</dbReference>
<feature type="binding site" evidence="10">
    <location>
        <begin position="16"/>
        <end position="21"/>
    </location>
    <ligand>
        <name>FMN</name>
        <dbReference type="ChEBI" id="CHEBI:58210"/>
    </ligand>
</feature>
<dbReference type="GO" id="GO:0050660">
    <property type="term" value="F:flavin adenine dinucleotide binding"/>
    <property type="evidence" value="ECO:0007669"/>
    <property type="project" value="UniProtKB-UniRule"/>
</dbReference>
<dbReference type="SUPFAM" id="SSF52218">
    <property type="entry name" value="Flavoproteins"/>
    <property type="match status" value="1"/>
</dbReference>
<comment type="similarity">
    <text evidence="10">In the C-terminal section; belongs to the flavoprotein pyridine nucleotide cytochrome reductase family.</text>
</comment>
<dbReference type="InterPro" id="IPR008254">
    <property type="entry name" value="Flavodoxin/NO_synth"/>
</dbReference>
<dbReference type="EMBL" id="JAVRRJ010000001">
    <property type="protein sequence ID" value="KAK5090805.1"/>
    <property type="molecule type" value="Genomic_DNA"/>
</dbReference>
<comment type="caution">
    <text evidence="13">The sequence shown here is derived from an EMBL/GenBank/DDBJ whole genome shotgun (WGS) entry which is preliminary data.</text>
</comment>
<dbReference type="GO" id="GO:0005739">
    <property type="term" value="C:mitochondrion"/>
    <property type="evidence" value="ECO:0007669"/>
    <property type="project" value="UniProtKB-SubCell"/>
</dbReference>
<feature type="binding site" evidence="10">
    <location>
        <begin position="429"/>
        <end position="432"/>
    </location>
    <ligand>
        <name>FAD</name>
        <dbReference type="ChEBI" id="CHEBI:57692"/>
    </ligand>
</feature>
<keyword evidence="8 10" id="KW-0560">Oxidoreductase</keyword>
<evidence type="ECO:0000256" key="1">
    <source>
        <dbReference type="ARBA" id="ARBA00001917"/>
    </source>
</evidence>
<proteinExistence type="inferred from homology"/>
<evidence type="ECO:0000256" key="10">
    <source>
        <dbReference type="HAMAP-Rule" id="MF_03178"/>
    </source>
</evidence>
<feature type="binding site" evidence="10">
    <location>
        <position position="472"/>
    </location>
    <ligand>
        <name>NADP(+)</name>
        <dbReference type="ChEBI" id="CHEBI:58349"/>
    </ligand>
</feature>
<evidence type="ECO:0000256" key="5">
    <source>
        <dbReference type="ARBA" id="ARBA00022643"/>
    </source>
</evidence>
<dbReference type="AlphaFoldDB" id="A0AAN7T713"/>
<dbReference type="InterPro" id="IPR001709">
    <property type="entry name" value="Flavoprot_Pyr_Nucl_cyt_Rdtase"/>
</dbReference>
<comment type="caution">
    <text evidence="10">Lacks conserved residue(s) required for the propagation of feature annotation.</text>
</comment>
<dbReference type="InterPro" id="IPR039261">
    <property type="entry name" value="FNR_nucleotide-bd"/>
</dbReference>